<name>A0AAP0QX13_9ROSI</name>
<evidence type="ECO:0000313" key="1">
    <source>
        <dbReference type="EMBL" id="KAK9214262.1"/>
    </source>
</evidence>
<reference evidence="1 2" key="1">
    <citation type="submission" date="2024-05" db="EMBL/GenBank/DDBJ databases">
        <title>Haplotype-resolved chromosome-level genome assembly of Huyou (Citrus changshanensis).</title>
        <authorList>
            <person name="Miao C."/>
            <person name="Chen W."/>
            <person name="Wu Y."/>
            <person name="Wang L."/>
            <person name="Zhao S."/>
            <person name="Grierson D."/>
            <person name="Xu C."/>
            <person name="Chen K."/>
        </authorList>
    </citation>
    <scope>NUCLEOTIDE SEQUENCE [LARGE SCALE GENOMIC DNA]</scope>
    <source>
        <strain evidence="1">01-14</strain>
        <tissue evidence="1">Leaf</tissue>
    </source>
</reference>
<accession>A0AAP0QX13</accession>
<gene>
    <name evidence="1" type="ORF">WN944_006250</name>
</gene>
<keyword evidence="2" id="KW-1185">Reference proteome</keyword>
<dbReference type="Proteomes" id="UP001428341">
    <property type="component" value="Unassembled WGS sequence"/>
</dbReference>
<proteinExistence type="predicted"/>
<dbReference type="AlphaFoldDB" id="A0AAP0QX13"/>
<comment type="caution">
    <text evidence="1">The sequence shown here is derived from an EMBL/GenBank/DDBJ whole genome shotgun (WGS) entry which is preliminary data.</text>
</comment>
<sequence>MLNNSSRNISFSYFSIVMGLGIKINTPVNLKYFTQLSYIKYKCEITCSQWRPVSCWRNYCLALHIQSIPCSLSWNGVLLPTTQIMDYYTSTDQSFCSQS</sequence>
<evidence type="ECO:0000313" key="2">
    <source>
        <dbReference type="Proteomes" id="UP001428341"/>
    </source>
</evidence>
<protein>
    <submittedName>
        <fullName evidence="1">Uncharacterized protein</fullName>
    </submittedName>
</protein>
<organism evidence="1 2">
    <name type="scientific">Citrus x changshan-huyou</name>
    <dbReference type="NCBI Taxonomy" id="2935761"/>
    <lineage>
        <taxon>Eukaryota</taxon>
        <taxon>Viridiplantae</taxon>
        <taxon>Streptophyta</taxon>
        <taxon>Embryophyta</taxon>
        <taxon>Tracheophyta</taxon>
        <taxon>Spermatophyta</taxon>
        <taxon>Magnoliopsida</taxon>
        <taxon>eudicotyledons</taxon>
        <taxon>Gunneridae</taxon>
        <taxon>Pentapetalae</taxon>
        <taxon>rosids</taxon>
        <taxon>malvids</taxon>
        <taxon>Sapindales</taxon>
        <taxon>Rutaceae</taxon>
        <taxon>Aurantioideae</taxon>
        <taxon>Citrus</taxon>
    </lineage>
</organism>
<dbReference type="EMBL" id="JBCGBO010000003">
    <property type="protein sequence ID" value="KAK9214262.1"/>
    <property type="molecule type" value="Genomic_DNA"/>
</dbReference>